<organism evidence="2 3">
    <name type="scientific">Haloarcula saliterrae</name>
    <dbReference type="NCBI Taxonomy" id="2950534"/>
    <lineage>
        <taxon>Archaea</taxon>
        <taxon>Methanobacteriati</taxon>
        <taxon>Methanobacteriota</taxon>
        <taxon>Stenosarchaea group</taxon>
        <taxon>Halobacteria</taxon>
        <taxon>Halobacteriales</taxon>
        <taxon>Haloarculaceae</taxon>
        <taxon>Haloarcula</taxon>
    </lineage>
</organism>
<gene>
    <name evidence="2" type="ORF">NDI56_06820</name>
</gene>
<dbReference type="RefSeq" id="WP_310918691.1">
    <property type="nucleotide sequence ID" value="NZ_JAMQON010000001.1"/>
</dbReference>
<evidence type="ECO:0000313" key="2">
    <source>
        <dbReference type="EMBL" id="MDS0259102.1"/>
    </source>
</evidence>
<evidence type="ECO:0000313" key="3">
    <source>
        <dbReference type="Proteomes" id="UP001259659"/>
    </source>
</evidence>
<dbReference type="Pfam" id="PF04307">
    <property type="entry name" value="YdjM"/>
    <property type="match status" value="1"/>
</dbReference>
<dbReference type="Proteomes" id="UP001259659">
    <property type="component" value="Unassembled WGS sequence"/>
</dbReference>
<keyword evidence="1" id="KW-0812">Transmembrane</keyword>
<name>A0ABU2FA88_9EURY</name>
<sequence>MYPPGHVGLTALLFAPLACWFRLTGRGQACAECLCVAVSLSLLPDIDKLLPGLVHRGVTHTLLFAAVFGLLVPVLALLANRRLHGLGAEHALVGYLIGVGSLVSHLVGDVITPMGVQALFPALGTVYSLDIVRASSPTANAVLLLAGGAAVTLAYAVPAPIPAPDADEQPEGLSAPLWSRR</sequence>
<keyword evidence="1" id="KW-1133">Transmembrane helix</keyword>
<evidence type="ECO:0000256" key="1">
    <source>
        <dbReference type="SAM" id="Phobius"/>
    </source>
</evidence>
<feature type="transmembrane region" description="Helical" evidence="1">
    <location>
        <begin position="58"/>
        <end position="79"/>
    </location>
</feature>
<keyword evidence="1" id="KW-0472">Membrane</keyword>
<proteinExistence type="predicted"/>
<keyword evidence="2" id="KW-0378">Hydrolase</keyword>
<comment type="caution">
    <text evidence="2">The sequence shown here is derived from an EMBL/GenBank/DDBJ whole genome shotgun (WGS) entry which is preliminary data.</text>
</comment>
<dbReference type="InterPro" id="IPR007404">
    <property type="entry name" value="YdjM-like"/>
</dbReference>
<protein>
    <submittedName>
        <fullName evidence="2">Metal-dependent hydrolase</fullName>
    </submittedName>
</protein>
<feature type="transmembrane region" description="Helical" evidence="1">
    <location>
        <begin position="114"/>
        <end position="132"/>
    </location>
</feature>
<dbReference type="GO" id="GO:0016787">
    <property type="term" value="F:hydrolase activity"/>
    <property type="evidence" value="ECO:0007669"/>
    <property type="project" value="UniProtKB-KW"/>
</dbReference>
<keyword evidence="3" id="KW-1185">Reference proteome</keyword>
<dbReference type="EMBL" id="JAMQON010000001">
    <property type="protein sequence ID" value="MDS0259102.1"/>
    <property type="molecule type" value="Genomic_DNA"/>
</dbReference>
<feature type="transmembrane region" description="Helical" evidence="1">
    <location>
        <begin position="139"/>
        <end position="157"/>
    </location>
</feature>
<feature type="transmembrane region" description="Helical" evidence="1">
    <location>
        <begin position="91"/>
        <end position="108"/>
    </location>
</feature>
<reference evidence="2 3" key="1">
    <citation type="submission" date="2022-06" db="EMBL/GenBank/DDBJ databases">
        <title>Haloarcula sp. a new haloarchaeum isolate from saline soil.</title>
        <authorList>
            <person name="Strakova D."/>
            <person name="Galisteo C."/>
            <person name="Sanchez-Porro C."/>
            <person name="Ventosa A."/>
        </authorList>
    </citation>
    <scope>NUCLEOTIDE SEQUENCE [LARGE SCALE GENOMIC DNA]</scope>
    <source>
        <strain evidence="2 3">S1CR25-12</strain>
    </source>
</reference>
<accession>A0ABU2FA88</accession>